<gene>
    <name evidence="3" type="ordered locus">Bpet0205</name>
</gene>
<feature type="domain" description="ATPase AAA-type core" evidence="1">
    <location>
        <begin position="249"/>
        <end position="339"/>
    </location>
</feature>
<dbReference type="InterPro" id="IPR034139">
    <property type="entry name" value="TOPRIM_OLD"/>
</dbReference>
<sequence>MHKIGFIDIVGLRACHHVSIPLESFTPLVGQNNAGKSTILFALAWVLKPSALEASDFAKEGEPIVVTARIDGITAEILEYVPEPKHQAAIAPFCNTGSMWIRVVCTAPGPKGFTCEVFDVDQYAGEGIPKSWRSYPTGLSQAVSALLPEPLQIDAMEDLAEDLGKAKAGSTLKSLLDLIMGPIIETHDELVSALQTFKDILSTDGASRSEHLKTFDDGATKALGDFFPGLAIELGMQTIEVKEFFKAGNLHVTDLETGDRRTFDKLGTGCQRAIQMALIRHLADLKIGSKPLAARRLLLIDEPELYLHPQGVKRLRQALAALSQKGFQVVYATHSPLMLSRENAADAVIIRKTKTDGTLARLPLRHAVASALHEAQAQSRTLFELGNLAEIYFCDLVVLCEGKTEKRLLPLLYERLRGRHPELDQVAFVAVGACSDIPKALPVLAAMGIQACGIADLDFAFTEARKGQQPMLPKHDETLVRSKDVLKKLKLQHEFPLGENGLPVKDKKTGWQAADTWALFAQHPEGIQLSAGLHNALLDQRVWIWRSGCLENVTGYEEKGEDAILTQELAIGVMEAAAIQRSMPTIVECFEWLDRQRVVNLEGRR</sequence>
<dbReference type="SUPFAM" id="SSF52540">
    <property type="entry name" value="P-loop containing nucleoside triphosphate hydrolases"/>
    <property type="match status" value="1"/>
</dbReference>
<dbReference type="Gene3D" id="3.40.50.300">
    <property type="entry name" value="P-loop containing nucleotide triphosphate hydrolases"/>
    <property type="match status" value="1"/>
</dbReference>
<dbReference type="Pfam" id="PF11398">
    <property type="entry name" value="DUF2813"/>
    <property type="match status" value="1"/>
</dbReference>
<name>A9HWQ9_BORPD</name>
<dbReference type="PANTHER" id="PTHR43581:SF4">
    <property type="entry name" value="ATP_GTP PHOSPHATASE"/>
    <property type="match status" value="1"/>
</dbReference>
<dbReference type="InterPro" id="IPR003959">
    <property type="entry name" value="ATPase_AAA_core"/>
</dbReference>
<evidence type="ECO:0000313" key="4">
    <source>
        <dbReference type="Proteomes" id="UP000001225"/>
    </source>
</evidence>
<organism evidence="3 4">
    <name type="scientific">Bordetella petrii (strain ATCC BAA-461 / DSM 12804 / CCUG 43448 / CIP 107267 / Se-1111R)</name>
    <dbReference type="NCBI Taxonomy" id="340100"/>
    <lineage>
        <taxon>Bacteria</taxon>
        <taxon>Pseudomonadati</taxon>
        <taxon>Pseudomonadota</taxon>
        <taxon>Betaproteobacteria</taxon>
        <taxon>Burkholderiales</taxon>
        <taxon>Alcaligenaceae</taxon>
        <taxon>Bordetella</taxon>
    </lineage>
</organism>
<reference evidence="3 4" key="1">
    <citation type="journal article" date="2008" name="BMC Genomics">
        <title>The missing link: Bordetella petrii is endowed with both the metabolic versatility of environmental bacteria and virulence traits of pathogenic Bordetellae.</title>
        <authorList>
            <person name="Gross R."/>
            <person name="Guzman C.A."/>
            <person name="Sebaihia M."/>
            <person name="Martins Dos Santos V.A."/>
            <person name="Pieper D.H."/>
            <person name="Koebnik R."/>
            <person name="Lechner M."/>
            <person name="Bartels D."/>
            <person name="Buhrmester J."/>
            <person name="Choudhuri J.V."/>
            <person name="Ebensen T."/>
            <person name="Gaigalat L."/>
            <person name="Herrmann S."/>
            <person name="Khachane A.N."/>
            <person name="Larisch C."/>
            <person name="Link S."/>
            <person name="Linke B."/>
            <person name="Meyer F."/>
            <person name="Mormann S."/>
            <person name="Nakunst D."/>
            <person name="Rueckert C."/>
            <person name="Schneiker-Bekel S."/>
            <person name="Schulze K."/>
            <person name="Vorhoelter F.J."/>
            <person name="Yevsa T."/>
            <person name="Engle J.T."/>
            <person name="Goldman W.E."/>
            <person name="Puehler A."/>
            <person name="Goebel U.B."/>
            <person name="Goesmann A."/>
            <person name="Bloecker H."/>
            <person name="Kaiser O."/>
            <person name="Martinez-Arias R."/>
        </authorList>
    </citation>
    <scope>NUCLEOTIDE SEQUENCE [LARGE SCALE GENOMIC DNA]</scope>
    <source>
        <strain evidence="4">ATCC BAA-461 / DSM 12804 / CCUG 43448 / CIP 107267 / Se-1111R</strain>
    </source>
</reference>
<dbReference type="InterPro" id="IPR022602">
    <property type="entry name" value="DUF2813"/>
</dbReference>
<proteinExistence type="predicted"/>
<dbReference type="InterPro" id="IPR051396">
    <property type="entry name" value="Bact_Antivir_Def_Nuclease"/>
</dbReference>
<dbReference type="GO" id="GO:0005524">
    <property type="term" value="F:ATP binding"/>
    <property type="evidence" value="ECO:0007669"/>
    <property type="project" value="InterPro"/>
</dbReference>
<dbReference type="Pfam" id="PF13304">
    <property type="entry name" value="AAA_21"/>
    <property type="match status" value="1"/>
</dbReference>
<keyword evidence="4" id="KW-1185">Reference proteome</keyword>
<protein>
    <submittedName>
        <fullName evidence="3">Uncharacterized protein</fullName>
    </submittedName>
</protein>
<dbReference type="AlphaFoldDB" id="A9HWQ9"/>
<dbReference type="PANTHER" id="PTHR43581">
    <property type="entry name" value="ATP/GTP PHOSPHATASE"/>
    <property type="match status" value="1"/>
</dbReference>
<dbReference type="CDD" id="cd00267">
    <property type="entry name" value="ABC_ATPase"/>
    <property type="match status" value="1"/>
</dbReference>
<dbReference type="CDD" id="cd01026">
    <property type="entry name" value="TOPRIM_OLD"/>
    <property type="match status" value="1"/>
</dbReference>
<dbReference type="STRING" id="94624.Bpet0205"/>
<dbReference type="Pfam" id="PF20469">
    <property type="entry name" value="OLD-like_TOPRIM"/>
    <property type="match status" value="1"/>
</dbReference>
<dbReference type="eggNOG" id="COG3593">
    <property type="taxonomic scope" value="Bacteria"/>
</dbReference>
<evidence type="ECO:0000259" key="1">
    <source>
        <dbReference type="Pfam" id="PF13304"/>
    </source>
</evidence>
<dbReference type="KEGG" id="bpt:Bpet0205"/>
<dbReference type="InterPro" id="IPR027417">
    <property type="entry name" value="P-loop_NTPase"/>
</dbReference>
<dbReference type="GO" id="GO:0016887">
    <property type="term" value="F:ATP hydrolysis activity"/>
    <property type="evidence" value="ECO:0007669"/>
    <property type="project" value="InterPro"/>
</dbReference>
<dbReference type="EMBL" id="AM902716">
    <property type="protein sequence ID" value="CAP40536.1"/>
    <property type="molecule type" value="Genomic_DNA"/>
</dbReference>
<dbReference type="Proteomes" id="UP000001225">
    <property type="component" value="Chromosome"/>
</dbReference>
<accession>A9HWQ9</accession>
<evidence type="ECO:0000259" key="2">
    <source>
        <dbReference type="Pfam" id="PF20469"/>
    </source>
</evidence>
<feature type="domain" description="OLD protein-like TOPRIM" evidence="2">
    <location>
        <begin position="393"/>
        <end position="458"/>
    </location>
</feature>
<evidence type="ECO:0000313" key="3">
    <source>
        <dbReference type="EMBL" id="CAP40536.1"/>
    </source>
</evidence>